<evidence type="ECO:0000313" key="7">
    <source>
        <dbReference type="Proteomes" id="UP000292933"/>
    </source>
</evidence>
<accession>A0A8B3RM66</accession>
<dbReference type="InterPro" id="IPR029044">
    <property type="entry name" value="Nucleotide-diphossugar_trans"/>
</dbReference>
<dbReference type="Pfam" id="PF00535">
    <property type="entry name" value="Glycos_transf_2"/>
    <property type="match status" value="1"/>
</dbReference>
<protein>
    <submittedName>
        <fullName evidence="6">Glycosyltransferase group 2 family protein</fullName>
    </submittedName>
</protein>
<sequence length="303" mass="34092">MGDITAEPMHSGKSGLGKSPEHNEGSSSSPYSVLMSVYAKEQSSYLRESLTSMLTQTMAPDQIVVVEDGPLTTQLTATIKGFQKQYPDIFTIVPLSQNSGLGTALAQGILACRNEIVVRMDSDDYSFPQRVQKEIAAMERQQLDIVGSQIVEFIDSPDTPVSESNLPCKQEDITAYSKRRNPFRHPSVAFRKTKVLLAGNYSKEYLYFEDWDLFNRMLAADCRAANIDEPLVAMRVSSNFYERRGGLAYIGHIWKFKYAQYRKGYFTFFQFIATVAPHIAVCILPNGVRSLIYAKLLRKGVHR</sequence>
<keyword evidence="2" id="KW-0328">Glycosyltransferase</keyword>
<evidence type="ECO:0000259" key="5">
    <source>
        <dbReference type="Pfam" id="PF00535"/>
    </source>
</evidence>
<dbReference type="GO" id="GO:0016757">
    <property type="term" value="F:glycosyltransferase activity"/>
    <property type="evidence" value="ECO:0007669"/>
    <property type="project" value="UniProtKB-KW"/>
</dbReference>
<dbReference type="InterPro" id="IPR050834">
    <property type="entry name" value="Glycosyltransf_2"/>
</dbReference>
<evidence type="ECO:0000256" key="3">
    <source>
        <dbReference type="ARBA" id="ARBA00022679"/>
    </source>
</evidence>
<dbReference type="Proteomes" id="UP000292933">
    <property type="component" value="Unassembled WGS sequence"/>
</dbReference>
<dbReference type="EMBL" id="RYVC01000012">
    <property type="protein sequence ID" value="RYQ45972.1"/>
    <property type="molecule type" value="Genomic_DNA"/>
</dbReference>
<comment type="caution">
    <text evidence="6">The sequence shown here is derived from an EMBL/GenBank/DDBJ whole genome shotgun (WGS) entry which is preliminary data.</text>
</comment>
<proteinExistence type="inferred from homology"/>
<gene>
    <name evidence="6" type="ORF">PG1780B_1356</name>
</gene>
<feature type="region of interest" description="Disordered" evidence="4">
    <location>
        <begin position="1"/>
        <end position="29"/>
    </location>
</feature>
<dbReference type="PANTHER" id="PTHR43685:SF5">
    <property type="entry name" value="GLYCOSYLTRANSFERASE EPSE-RELATED"/>
    <property type="match status" value="1"/>
</dbReference>
<organism evidence="6 7">
    <name type="scientific">Bifidobacterium pseudolongum subsp. globosum</name>
    <dbReference type="NCBI Taxonomy" id="1690"/>
    <lineage>
        <taxon>Bacteria</taxon>
        <taxon>Bacillati</taxon>
        <taxon>Actinomycetota</taxon>
        <taxon>Actinomycetes</taxon>
        <taxon>Bifidobacteriales</taxon>
        <taxon>Bifidobacteriaceae</taxon>
        <taxon>Bifidobacterium</taxon>
    </lineage>
</organism>
<evidence type="ECO:0000256" key="2">
    <source>
        <dbReference type="ARBA" id="ARBA00022676"/>
    </source>
</evidence>
<comment type="similarity">
    <text evidence="1">Belongs to the glycosyltransferase 2 family.</text>
</comment>
<evidence type="ECO:0000313" key="6">
    <source>
        <dbReference type="EMBL" id="RYQ45972.1"/>
    </source>
</evidence>
<dbReference type="SUPFAM" id="SSF53448">
    <property type="entry name" value="Nucleotide-diphospho-sugar transferases"/>
    <property type="match status" value="1"/>
</dbReference>
<feature type="domain" description="Glycosyltransferase 2-like" evidence="5">
    <location>
        <begin position="32"/>
        <end position="196"/>
    </location>
</feature>
<dbReference type="AlphaFoldDB" id="A0A8B3RM66"/>
<evidence type="ECO:0000256" key="4">
    <source>
        <dbReference type="SAM" id="MobiDB-lite"/>
    </source>
</evidence>
<keyword evidence="3 6" id="KW-0808">Transferase</keyword>
<dbReference type="InterPro" id="IPR001173">
    <property type="entry name" value="Glyco_trans_2-like"/>
</dbReference>
<evidence type="ECO:0000256" key="1">
    <source>
        <dbReference type="ARBA" id="ARBA00006739"/>
    </source>
</evidence>
<dbReference type="PANTHER" id="PTHR43685">
    <property type="entry name" value="GLYCOSYLTRANSFERASE"/>
    <property type="match status" value="1"/>
</dbReference>
<dbReference type="RefSeq" id="WP_129880766.1">
    <property type="nucleotide sequence ID" value="NZ_RYVC01000012.1"/>
</dbReference>
<name>A0A8B3RM66_9BIFI</name>
<reference evidence="6 7" key="1">
    <citation type="submission" date="2018-12" db="EMBL/GenBank/DDBJ databases">
        <title>Unveiling genomic diversity among members of the Bifidobacterium pseudolongum species, a widely distributed gut commensal of the animal kingdom.</title>
        <authorList>
            <person name="Lugli G.A."/>
            <person name="Duranti S."/>
            <person name="Albert K."/>
            <person name="Mancabelli L."/>
            <person name="Napoli S."/>
            <person name="Viappiani A."/>
            <person name="Anzalone R."/>
            <person name="Longhi G."/>
            <person name="Milani C."/>
            <person name="Turroni F."/>
            <person name="Alessandri G."/>
            <person name="Sela D.A."/>
            <person name="Van Sinderen D."/>
            <person name="Ventura M."/>
        </authorList>
    </citation>
    <scope>NUCLEOTIDE SEQUENCE [LARGE SCALE GENOMIC DNA]</scope>
    <source>
        <strain evidence="6 7">1780B</strain>
    </source>
</reference>
<dbReference type="Gene3D" id="3.90.550.10">
    <property type="entry name" value="Spore Coat Polysaccharide Biosynthesis Protein SpsA, Chain A"/>
    <property type="match status" value="1"/>
</dbReference>